<dbReference type="InterPro" id="IPR043128">
    <property type="entry name" value="Rev_trsase/Diguanyl_cyclase"/>
</dbReference>
<protein>
    <recommendedName>
        <fullName evidence="1">Reverse transcriptase domain-containing protein</fullName>
    </recommendedName>
</protein>
<dbReference type="PANTHER" id="PTHR33064:SF37">
    <property type="entry name" value="RIBONUCLEASE H"/>
    <property type="match status" value="1"/>
</dbReference>
<dbReference type="EMBL" id="JBBCAQ010000002">
    <property type="protein sequence ID" value="KAK7605146.1"/>
    <property type="molecule type" value="Genomic_DNA"/>
</dbReference>
<dbReference type="PANTHER" id="PTHR33064">
    <property type="entry name" value="POL PROTEIN"/>
    <property type="match status" value="1"/>
</dbReference>
<dbReference type="AlphaFoldDB" id="A0AAN9TXS4"/>
<dbReference type="InterPro" id="IPR043502">
    <property type="entry name" value="DNA/RNA_pol_sf"/>
</dbReference>
<reference evidence="2 3" key="1">
    <citation type="submission" date="2024-03" db="EMBL/GenBank/DDBJ databases">
        <title>Adaptation during the transition from Ophiocordyceps entomopathogen to insect associate is accompanied by gene loss and intensified selection.</title>
        <authorList>
            <person name="Ward C.M."/>
            <person name="Onetto C.A."/>
            <person name="Borneman A.R."/>
        </authorList>
    </citation>
    <scope>NUCLEOTIDE SEQUENCE [LARGE SCALE GENOMIC DNA]</scope>
    <source>
        <strain evidence="2">AWRI1</strain>
        <tissue evidence="2">Single Adult Female</tissue>
    </source>
</reference>
<dbReference type="SUPFAM" id="SSF56672">
    <property type="entry name" value="DNA/RNA polymerases"/>
    <property type="match status" value="1"/>
</dbReference>
<dbReference type="Gene3D" id="3.30.70.270">
    <property type="match status" value="2"/>
</dbReference>
<dbReference type="InterPro" id="IPR051320">
    <property type="entry name" value="Viral_Replic_Matur_Polypro"/>
</dbReference>
<dbReference type="Proteomes" id="UP001367676">
    <property type="component" value="Unassembled WGS sequence"/>
</dbReference>
<dbReference type="Gene3D" id="3.10.10.10">
    <property type="entry name" value="HIV Type 1 Reverse Transcriptase, subunit A, domain 1"/>
    <property type="match status" value="1"/>
</dbReference>
<keyword evidence="3" id="KW-1185">Reference proteome</keyword>
<dbReference type="GO" id="GO:0071897">
    <property type="term" value="P:DNA biosynthetic process"/>
    <property type="evidence" value="ECO:0007669"/>
    <property type="project" value="UniProtKB-ARBA"/>
</dbReference>
<gene>
    <name evidence="2" type="ORF">V9T40_007004</name>
</gene>
<evidence type="ECO:0000313" key="3">
    <source>
        <dbReference type="Proteomes" id="UP001367676"/>
    </source>
</evidence>
<sequence>MRGSKIFSKVDLNRAYWQISMNKEDIKKTAVITPFGLFESIKMPNGLKTAAQTFQRFIDNLLRGLDFVYAYIDDICVFSDCEEQHEHPLRQLLARLDEAGLTINVAKCEYSKSEVDFLGYNISQGGIAPKIKKVQAILDYPPPKDMHGLRRFSRMTNFYRRCIPQAAQTMAVLHDMTKWSKKKDKTPISFNEVQLQSFESTKAKLANAAMIAHPDDLNVILATDASDFAI</sequence>
<accession>A0AAN9TXS4</accession>
<dbReference type="InterPro" id="IPR000477">
    <property type="entry name" value="RT_dom"/>
</dbReference>
<organism evidence="2 3">
    <name type="scientific">Parthenolecanium corni</name>
    <dbReference type="NCBI Taxonomy" id="536013"/>
    <lineage>
        <taxon>Eukaryota</taxon>
        <taxon>Metazoa</taxon>
        <taxon>Ecdysozoa</taxon>
        <taxon>Arthropoda</taxon>
        <taxon>Hexapoda</taxon>
        <taxon>Insecta</taxon>
        <taxon>Pterygota</taxon>
        <taxon>Neoptera</taxon>
        <taxon>Paraneoptera</taxon>
        <taxon>Hemiptera</taxon>
        <taxon>Sternorrhyncha</taxon>
        <taxon>Coccoidea</taxon>
        <taxon>Coccidae</taxon>
        <taxon>Parthenolecanium</taxon>
    </lineage>
</organism>
<name>A0AAN9TXS4_9HEMI</name>
<evidence type="ECO:0000313" key="2">
    <source>
        <dbReference type="EMBL" id="KAK7605146.1"/>
    </source>
</evidence>
<evidence type="ECO:0000259" key="1">
    <source>
        <dbReference type="PROSITE" id="PS50878"/>
    </source>
</evidence>
<feature type="domain" description="Reverse transcriptase" evidence="1">
    <location>
        <begin position="1"/>
        <end position="122"/>
    </location>
</feature>
<dbReference type="CDD" id="cd01647">
    <property type="entry name" value="RT_LTR"/>
    <property type="match status" value="1"/>
</dbReference>
<dbReference type="PROSITE" id="PS50878">
    <property type="entry name" value="RT_POL"/>
    <property type="match status" value="1"/>
</dbReference>
<dbReference type="Pfam" id="PF00078">
    <property type="entry name" value="RVT_1"/>
    <property type="match status" value="1"/>
</dbReference>
<comment type="caution">
    <text evidence="2">The sequence shown here is derived from an EMBL/GenBank/DDBJ whole genome shotgun (WGS) entry which is preliminary data.</text>
</comment>
<proteinExistence type="predicted"/>